<keyword evidence="2" id="KW-0812">Transmembrane</keyword>
<gene>
    <name evidence="4" type="primary">LOC109378258</name>
</gene>
<protein>
    <submittedName>
        <fullName evidence="4">Myeloid cell surface antigen CD33-like</fullName>
    </submittedName>
</protein>
<keyword evidence="2" id="KW-1133">Transmembrane helix</keyword>
<dbReference type="RefSeq" id="XP_019490244.1">
    <property type="nucleotide sequence ID" value="XM_019634699.1"/>
</dbReference>
<feature type="transmembrane region" description="Helical" evidence="2">
    <location>
        <begin position="71"/>
        <end position="96"/>
    </location>
</feature>
<feature type="region of interest" description="Disordered" evidence="1">
    <location>
        <begin position="160"/>
        <end position="184"/>
    </location>
</feature>
<evidence type="ECO:0000313" key="3">
    <source>
        <dbReference type="Proteomes" id="UP000694851"/>
    </source>
</evidence>
<evidence type="ECO:0000256" key="1">
    <source>
        <dbReference type="SAM" id="MobiDB-lite"/>
    </source>
</evidence>
<dbReference type="AlphaFoldDB" id="A0A8B7QN87"/>
<evidence type="ECO:0000256" key="2">
    <source>
        <dbReference type="SAM" id="Phobius"/>
    </source>
</evidence>
<name>A0A8B7QN87_HIPAR</name>
<dbReference type="KEGG" id="hai:109378258"/>
<feature type="compositionally biased region" description="Polar residues" evidence="1">
    <location>
        <begin position="163"/>
        <end position="184"/>
    </location>
</feature>
<proteinExistence type="predicted"/>
<keyword evidence="2" id="KW-0472">Membrane</keyword>
<dbReference type="GeneID" id="109378258"/>
<evidence type="ECO:0000313" key="4">
    <source>
        <dbReference type="RefSeq" id="XP_019490244.1"/>
    </source>
</evidence>
<keyword evidence="3" id="KW-1185">Reference proteome</keyword>
<reference evidence="4" key="1">
    <citation type="submission" date="2025-08" db="UniProtKB">
        <authorList>
            <consortium name="RefSeq"/>
        </authorList>
    </citation>
    <scope>IDENTIFICATION</scope>
    <source>
        <tissue evidence="4">Muscle</tissue>
    </source>
</reference>
<organism evidence="3 4">
    <name type="scientific">Hipposideros armiger</name>
    <name type="common">Great Himalayan leaf-nosed bat</name>
    <dbReference type="NCBI Taxonomy" id="186990"/>
    <lineage>
        <taxon>Eukaryota</taxon>
        <taxon>Metazoa</taxon>
        <taxon>Chordata</taxon>
        <taxon>Craniata</taxon>
        <taxon>Vertebrata</taxon>
        <taxon>Euteleostomi</taxon>
        <taxon>Mammalia</taxon>
        <taxon>Eutheria</taxon>
        <taxon>Laurasiatheria</taxon>
        <taxon>Chiroptera</taxon>
        <taxon>Yinpterochiroptera</taxon>
        <taxon>Rhinolophoidea</taxon>
        <taxon>Hipposideridae</taxon>
        <taxon>Hipposideros</taxon>
    </lineage>
</organism>
<sequence>MTFAAQELIGGVMQTLSFIQQWESPGTEAWVGERGTPALMLEGGNLRQIIKIGVHPNCLLSAGEPGTRSGVVLGAVTGAGVTALLALCLFLIYLIVKTRRKKAAKTAMGVDDIHPPVGPPPMGALIEPQPGSLTDHPPPTLTVCSSGEKEEVHYAMLRFQKRQPGNPQKQQVPDNKYSEVNISN</sequence>
<accession>A0A8B7QN87</accession>
<dbReference type="Proteomes" id="UP000694851">
    <property type="component" value="Unplaced"/>
</dbReference>